<reference evidence="1" key="1">
    <citation type="submission" date="2024-09" db="EMBL/GenBank/DDBJ databases">
        <title>Black Yeasts Isolated from many extreme environments.</title>
        <authorList>
            <person name="Coleine C."/>
            <person name="Stajich J.E."/>
            <person name="Selbmann L."/>
        </authorList>
    </citation>
    <scope>NUCLEOTIDE SEQUENCE</scope>
    <source>
        <strain evidence="1">CCFEE 5737</strain>
    </source>
</reference>
<sequence length="300" mass="33130">MSTPRSSKRRRLNPVDDDHNDDAATAPPERTTINDTPKPQTRGSLRRPTRATPTPLRTNGHVRVTRTEAQEEEEEEEEEEETLTPRTLKYSMRKGGNEDEALWDDIDGALEGSARATRRARRGGRGGNAEKKEEADEEADELSAVVDCVGEENGQWERSKVNGSANRDRELAREDGTLLAPSARARRRSNRTDHIGNGGEGVDEQFLGDVAAAAAAATPTKRKGFTKGDKRKPALASKRATLNGNGHKPTEAEKLHAEDELVDNPDKMILDNIREDSTLEEILPKSSTRAVIKPHLVEHK</sequence>
<comment type="caution">
    <text evidence="1">The sequence shown here is derived from an EMBL/GenBank/DDBJ whole genome shotgun (WGS) entry which is preliminary data.</text>
</comment>
<keyword evidence="2" id="KW-1185">Reference proteome</keyword>
<dbReference type="Proteomes" id="UP001186974">
    <property type="component" value="Unassembled WGS sequence"/>
</dbReference>
<gene>
    <name evidence="1" type="ORF">LTS18_014368</name>
</gene>
<evidence type="ECO:0000313" key="1">
    <source>
        <dbReference type="EMBL" id="KAK3045188.1"/>
    </source>
</evidence>
<name>A0ACC3CVV8_9PEZI</name>
<evidence type="ECO:0000313" key="2">
    <source>
        <dbReference type="Proteomes" id="UP001186974"/>
    </source>
</evidence>
<accession>A0ACC3CVV8</accession>
<feature type="non-terminal residue" evidence="1">
    <location>
        <position position="300"/>
    </location>
</feature>
<protein>
    <submittedName>
        <fullName evidence="1">Uncharacterized protein</fullName>
    </submittedName>
</protein>
<organism evidence="1 2">
    <name type="scientific">Coniosporium uncinatum</name>
    <dbReference type="NCBI Taxonomy" id="93489"/>
    <lineage>
        <taxon>Eukaryota</taxon>
        <taxon>Fungi</taxon>
        <taxon>Dikarya</taxon>
        <taxon>Ascomycota</taxon>
        <taxon>Pezizomycotina</taxon>
        <taxon>Dothideomycetes</taxon>
        <taxon>Dothideomycetes incertae sedis</taxon>
        <taxon>Coniosporium</taxon>
    </lineage>
</organism>
<dbReference type="EMBL" id="JAWDJW010010921">
    <property type="protein sequence ID" value="KAK3045188.1"/>
    <property type="molecule type" value="Genomic_DNA"/>
</dbReference>
<proteinExistence type="predicted"/>